<dbReference type="Proteomes" id="UP001230220">
    <property type="component" value="Unassembled WGS sequence"/>
</dbReference>
<evidence type="ECO:0000256" key="5">
    <source>
        <dbReference type="ARBA" id="ARBA00022683"/>
    </source>
</evidence>
<dbReference type="SUPFAM" id="SSF52794">
    <property type="entry name" value="PTS system IIB component-like"/>
    <property type="match status" value="1"/>
</dbReference>
<feature type="chain" id="PRO_5046352643" evidence="7">
    <location>
        <begin position="20"/>
        <end position="102"/>
    </location>
</feature>
<evidence type="ECO:0000313" key="10">
    <source>
        <dbReference type="Proteomes" id="UP001230220"/>
    </source>
</evidence>
<evidence type="ECO:0000256" key="6">
    <source>
        <dbReference type="ARBA" id="ARBA00022777"/>
    </source>
</evidence>
<keyword evidence="2" id="KW-0597">Phosphoprotein</keyword>
<dbReference type="Pfam" id="PF02302">
    <property type="entry name" value="PTS_IIB"/>
    <property type="match status" value="1"/>
</dbReference>
<dbReference type="InterPro" id="IPR003353">
    <property type="entry name" value="PTS_IIB_fruc"/>
</dbReference>
<keyword evidence="4" id="KW-0808">Transferase</keyword>
<dbReference type="InterPro" id="IPR036095">
    <property type="entry name" value="PTS_EIIB-like_sf"/>
</dbReference>
<protein>
    <submittedName>
        <fullName evidence="9">Fructose-specific phosphotransferase system IIB component</fullName>
    </submittedName>
</protein>
<comment type="caution">
    <text evidence="9">The sequence shown here is derived from an EMBL/GenBank/DDBJ whole genome shotgun (WGS) entry which is preliminary data.</text>
</comment>
<accession>A0ABU0E833</accession>
<dbReference type="CDD" id="cd05569">
    <property type="entry name" value="PTS_IIB_fructose"/>
    <property type="match status" value="1"/>
</dbReference>
<dbReference type="Gene3D" id="3.40.50.2300">
    <property type="match status" value="1"/>
</dbReference>
<dbReference type="InterPro" id="IPR003501">
    <property type="entry name" value="PTS_EIIB_2/3"/>
</dbReference>
<evidence type="ECO:0000259" key="8">
    <source>
        <dbReference type="PROSITE" id="PS51099"/>
    </source>
</evidence>
<keyword evidence="10" id="KW-1185">Reference proteome</keyword>
<dbReference type="EMBL" id="JAUSUR010000009">
    <property type="protein sequence ID" value="MDQ0363063.1"/>
    <property type="molecule type" value="Genomic_DNA"/>
</dbReference>
<dbReference type="RefSeq" id="WP_307411571.1">
    <property type="nucleotide sequence ID" value="NZ_JAUSUR010000009.1"/>
</dbReference>
<evidence type="ECO:0000256" key="7">
    <source>
        <dbReference type="SAM" id="SignalP"/>
    </source>
</evidence>
<organism evidence="9 10">
    <name type="scientific">Breznakia pachnodae</name>
    <dbReference type="NCBI Taxonomy" id="265178"/>
    <lineage>
        <taxon>Bacteria</taxon>
        <taxon>Bacillati</taxon>
        <taxon>Bacillota</taxon>
        <taxon>Erysipelotrichia</taxon>
        <taxon>Erysipelotrichales</taxon>
        <taxon>Erysipelotrichaceae</taxon>
        <taxon>Breznakia</taxon>
    </lineage>
</organism>
<feature type="signal peptide" evidence="7">
    <location>
        <begin position="1"/>
        <end position="19"/>
    </location>
</feature>
<sequence length="102" mass="11064">MKLLSVTACAAGVAHTFMAAESIENAAKARGHEIKVETQGALGIENRITADDIKEADAIIMTTDIPIRERDRFESLKVFNVSSTAMIKSANKIIEAVEENCK</sequence>
<evidence type="ECO:0000256" key="3">
    <source>
        <dbReference type="ARBA" id="ARBA00022597"/>
    </source>
</evidence>
<name>A0ABU0E833_9FIRM</name>
<keyword evidence="1" id="KW-0813">Transport</keyword>
<feature type="domain" description="PTS EIIB type-2" evidence="8">
    <location>
        <begin position="1"/>
        <end position="99"/>
    </location>
</feature>
<reference evidence="9 10" key="1">
    <citation type="submission" date="2023-07" db="EMBL/GenBank/DDBJ databases">
        <title>Genomic Encyclopedia of Type Strains, Phase IV (KMG-IV): sequencing the most valuable type-strain genomes for metagenomic binning, comparative biology and taxonomic classification.</title>
        <authorList>
            <person name="Goeker M."/>
        </authorList>
    </citation>
    <scope>NUCLEOTIDE SEQUENCE [LARGE SCALE GENOMIC DNA]</scope>
    <source>
        <strain evidence="9 10">DSM 16784</strain>
    </source>
</reference>
<proteinExistence type="predicted"/>
<evidence type="ECO:0000256" key="1">
    <source>
        <dbReference type="ARBA" id="ARBA00022448"/>
    </source>
</evidence>
<dbReference type="InterPro" id="IPR013011">
    <property type="entry name" value="PTS_EIIB_2"/>
</dbReference>
<dbReference type="PANTHER" id="PTHR30505:SF0">
    <property type="entry name" value="FRUCTOSE-LIKE PTS SYSTEM EIIBC COMPONENT-RELATED"/>
    <property type="match status" value="1"/>
</dbReference>
<evidence type="ECO:0000256" key="2">
    <source>
        <dbReference type="ARBA" id="ARBA00022553"/>
    </source>
</evidence>
<dbReference type="InterPro" id="IPR050864">
    <property type="entry name" value="Bacterial_PTS_Sugar_Transport"/>
</dbReference>
<evidence type="ECO:0000256" key="4">
    <source>
        <dbReference type="ARBA" id="ARBA00022679"/>
    </source>
</evidence>
<keyword evidence="5" id="KW-0598">Phosphotransferase system</keyword>
<keyword evidence="7" id="KW-0732">Signal</keyword>
<keyword evidence="6" id="KW-0418">Kinase</keyword>
<dbReference type="NCBIfam" id="TIGR00829">
    <property type="entry name" value="FRU"/>
    <property type="match status" value="1"/>
</dbReference>
<gene>
    <name evidence="9" type="ORF">J2S15_003824</name>
</gene>
<dbReference type="PROSITE" id="PS51099">
    <property type="entry name" value="PTS_EIIB_TYPE_2"/>
    <property type="match status" value="1"/>
</dbReference>
<keyword evidence="3" id="KW-0762">Sugar transport</keyword>
<dbReference type="PANTHER" id="PTHR30505">
    <property type="entry name" value="FRUCTOSE-LIKE PERMEASE"/>
    <property type="match status" value="1"/>
</dbReference>
<evidence type="ECO:0000313" key="9">
    <source>
        <dbReference type="EMBL" id="MDQ0363063.1"/>
    </source>
</evidence>